<dbReference type="PANTHER" id="PTHR22946">
    <property type="entry name" value="DIENELACTONE HYDROLASE DOMAIN-CONTAINING PROTEIN-RELATED"/>
    <property type="match status" value="1"/>
</dbReference>
<name>A0A1G8RCZ7_ANEMI</name>
<feature type="domain" description="PET hydrolase/cutinase-like" evidence="2">
    <location>
        <begin position="8"/>
        <end position="173"/>
    </location>
</feature>
<sequence length="304" mass="34362">MTIATRRLPQITSLKLQTEREGIFLKQSFSLVREEGLTIRGDIFIKDDTQEYSRKPVVIVCHGFKGFKDWGMFPRIGEYLAGQGFVAITFNFSGNGIGEDLENFTELERFGRNTYQQELGDLDFLVQQIKRNGLPLAERMDPYRIGMMGHSKGGGDTLLYASSYPEILRAAVTWNGIAHVDIFGGDVRKQAEEEGTGYVINGRTGQKMPIEKIVFDDMDVNARQYDLLNCVAQMDVPLLIVQGREDFARLVKGAESLKEHAKQAVLYWVDGAGHTFNMVHPHKEDTAEFLEALDVTAKFFKEHL</sequence>
<dbReference type="SUPFAM" id="SSF53474">
    <property type="entry name" value="alpha/beta-Hydrolases"/>
    <property type="match status" value="1"/>
</dbReference>
<evidence type="ECO:0000313" key="4">
    <source>
        <dbReference type="Proteomes" id="UP000182836"/>
    </source>
</evidence>
<reference evidence="3 4" key="1">
    <citation type="submission" date="2016-10" db="EMBL/GenBank/DDBJ databases">
        <authorList>
            <person name="de Groot N.N."/>
        </authorList>
    </citation>
    <scope>NUCLEOTIDE SEQUENCE [LARGE SCALE GENOMIC DNA]</scope>
    <source>
        <strain evidence="3 4">DSM 2895</strain>
    </source>
</reference>
<evidence type="ECO:0000313" key="3">
    <source>
        <dbReference type="EMBL" id="SDJ14415.1"/>
    </source>
</evidence>
<dbReference type="Gene3D" id="3.40.50.1820">
    <property type="entry name" value="alpha/beta hydrolase"/>
    <property type="match status" value="1"/>
</dbReference>
<dbReference type="InterPro" id="IPR029058">
    <property type="entry name" value="AB_hydrolase_fold"/>
</dbReference>
<gene>
    <name evidence="3" type="ORF">SAMN04487909_112136</name>
</gene>
<dbReference type="EMBL" id="FNED01000012">
    <property type="protein sequence ID" value="SDJ14415.1"/>
    <property type="molecule type" value="Genomic_DNA"/>
</dbReference>
<proteinExistence type="predicted"/>
<dbReference type="InterPro" id="IPR041127">
    <property type="entry name" value="PET_hydrolase/cutinase-like"/>
</dbReference>
<dbReference type="Proteomes" id="UP000182836">
    <property type="component" value="Unassembled WGS sequence"/>
</dbReference>
<dbReference type="Pfam" id="PF12740">
    <property type="entry name" value="PETase"/>
    <property type="match status" value="1"/>
</dbReference>
<dbReference type="GO" id="GO:0052689">
    <property type="term" value="F:carboxylic ester hydrolase activity"/>
    <property type="evidence" value="ECO:0007669"/>
    <property type="project" value="UniProtKB-ARBA"/>
</dbReference>
<evidence type="ECO:0000259" key="2">
    <source>
        <dbReference type="Pfam" id="PF12740"/>
    </source>
</evidence>
<accession>A0A1G8RCZ7</accession>
<protein>
    <submittedName>
        <fullName evidence="3">Alpha/beta hydrolase family protein</fullName>
    </submittedName>
</protein>
<dbReference type="PANTHER" id="PTHR22946:SF9">
    <property type="entry name" value="POLYKETIDE TRANSFERASE AF380"/>
    <property type="match status" value="1"/>
</dbReference>
<evidence type="ECO:0000256" key="1">
    <source>
        <dbReference type="ARBA" id="ARBA00022801"/>
    </source>
</evidence>
<dbReference type="AlphaFoldDB" id="A0A1G8RCZ7"/>
<keyword evidence="1 3" id="KW-0378">Hydrolase</keyword>
<dbReference type="InterPro" id="IPR050261">
    <property type="entry name" value="FrsA_esterase"/>
</dbReference>
<organism evidence="3 4">
    <name type="scientific">Aneurinibacillus migulanus</name>
    <name type="common">Bacillus migulanus</name>
    <dbReference type="NCBI Taxonomy" id="47500"/>
    <lineage>
        <taxon>Bacteria</taxon>
        <taxon>Bacillati</taxon>
        <taxon>Bacillota</taxon>
        <taxon>Bacilli</taxon>
        <taxon>Bacillales</taxon>
        <taxon>Paenibacillaceae</taxon>
        <taxon>Aneurinibacillus group</taxon>
        <taxon>Aneurinibacillus</taxon>
    </lineage>
</organism>